<name>D2VSZ9_NAEGR</name>
<dbReference type="AlphaFoldDB" id="D2VSZ9"/>
<dbReference type="InParanoid" id="D2VSZ9"/>
<feature type="compositionally biased region" description="Polar residues" evidence="1">
    <location>
        <begin position="227"/>
        <end position="244"/>
    </location>
</feature>
<feature type="compositionally biased region" description="Low complexity" evidence="1">
    <location>
        <begin position="214"/>
        <end position="226"/>
    </location>
</feature>
<proteinExistence type="predicted"/>
<feature type="compositionally biased region" description="Polar residues" evidence="1">
    <location>
        <begin position="304"/>
        <end position="332"/>
    </location>
</feature>
<gene>
    <name evidence="2" type="ORF">NAEGRDRAFT_52014</name>
</gene>
<feature type="region of interest" description="Disordered" evidence="1">
    <location>
        <begin position="172"/>
        <end position="244"/>
    </location>
</feature>
<evidence type="ECO:0000313" key="3">
    <source>
        <dbReference type="Proteomes" id="UP000006671"/>
    </source>
</evidence>
<organism evidence="3">
    <name type="scientific">Naegleria gruberi</name>
    <name type="common">Amoeba</name>
    <dbReference type="NCBI Taxonomy" id="5762"/>
    <lineage>
        <taxon>Eukaryota</taxon>
        <taxon>Discoba</taxon>
        <taxon>Heterolobosea</taxon>
        <taxon>Tetramitia</taxon>
        <taxon>Eutetramitia</taxon>
        <taxon>Vahlkampfiidae</taxon>
        <taxon>Naegleria</taxon>
    </lineage>
</organism>
<dbReference type="Proteomes" id="UP000006671">
    <property type="component" value="Unassembled WGS sequence"/>
</dbReference>
<reference evidence="2 3" key="1">
    <citation type="journal article" date="2010" name="Cell">
        <title>The genome of Naegleria gruberi illuminates early eukaryotic versatility.</title>
        <authorList>
            <person name="Fritz-Laylin L.K."/>
            <person name="Prochnik S.E."/>
            <person name="Ginger M.L."/>
            <person name="Dacks J.B."/>
            <person name="Carpenter M.L."/>
            <person name="Field M.C."/>
            <person name="Kuo A."/>
            <person name="Paredez A."/>
            <person name="Chapman J."/>
            <person name="Pham J."/>
            <person name="Shu S."/>
            <person name="Neupane R."/>
            <person name="Cipriano M."/>
            <person name="Mancuso J."/>
            <person name="Tu H."/>
            <person name="Salamov A."/>
            <person name="Lindquist E."/>
            <person name="Shapiro H."/>
            <person name="Lucas S."/>
            <person name="Grigoriev I.V."/>
            <person name="Cande W.Z."/>
            <person name="Fulton C."/>
            <person name="Rokhsar D.S."/>
            <person name="Dawson S.C."/>
        </authorList>
    </citation>
    <scope>NUCLEOTIDE SEQUENCE [LARGE SCALE GENOMIC DNA]</scope>
    <source>
        <strain evidence="2 3">NEG-M</strain>
    </source>
</reference>
<feature type="region of interest" description="Disordered" evidence="1">
    <location>
        <begin position="1"/>
        <end position="38"/>
    </location>
</feature>
<feature type="compositionally biased region" description="Polar residues" evidence="1">
    <location>
        <begin position="1"/>
        <end position="13"/>
    </location>
</feature>
<dbReference type="KEGG" id="ngr:NAEGRDRAFT_52014"/>
<protein>
    <submittedName>
        <fullName evidence="2">Predicted protein</fullName>
    </submittedName>
</protein>
<keyword evidence="3" id="KW-1185">Reference proteome</keyword>
<feature type="compositionally biased region" description="Basic residues" evidence="1">
    <location>
        <begin position="203"/>
        <end position="213"/>
    </location>
</feature>
<sequence>MPPHSSLFQTIQSHSDETLRNRSTTRKTTTSRERESRKCPLCMRSRLGSSSEGCVHAKALIQKTNLKAPFIGLHNSRLLDRCPTSSVKFPEFKALIEKTIEEFTDLVPANDFTIDKKPYREMLNRHFYQKINDLAIIRGIFPRDSNDKQSWSDDAIEYDDENDEITIVNKNNTRIDQPSIPPARPLNQQSPSNTQAIIPTKQPKIKPASKPKTPKQTTVTPPLTTPVSFTNTQPKSQPSITTPSNCTKQLILDVDSPIITTPKITYPTIKPEKVLTTTQSTPNLKKSDDSFLKPSPISPVSVRKTPTITTPARRSSIPSTKQPTYLPSTPQKIQKQKIMLKNNRTKKRELMMLSQSDFNSLQSLGEALVQNWEEKPPINQIKFKYPENGKKIHVNTTGLEVIKDMFGKYDLLEFSIGKKQRYLTTPNKVHNM</sequence>
<accession>D2VSZ9</accession>
<feature type="region of interest" description="Disordered" evidence="1">
    <location>
        <begin position="278"/>
        <end position="332"/>
    </location>
</feature>
<dbReference type="RefSeq" id="XP_002672736.1">
    <property type="nucleotide sequence ID" value="XM_002672690.1"/>
</dbReference>
<feature type="compositionally biased region" description="Polar residues" evidence="1">
    <location>
        <begin position="186"/>
        <end position="197"/>
    </location>
</feature>
<evidence type="ECO:0000256" key="1">
    <source>
        <dbReference type="SAM" id="MobiDB-lite"/>
    </source>
</evidence>
<evidence type="ECO:0000313" key="2">
    <source>
        <dbReference type="EMBL" id="EFC39992.1"/>
    </source>
</evidence>
<dbReference type="EMBL" id="GG738895">
    <property type="protein sequence ID" value="EFC39992.1"/>
    <property type="molecule type" value="Genomic_DNA"/>
</dbReference>
<dbReference type="VEuPathDB" id="AmoebaDB:NAEGRDRAFT_52014"/>
<dbReference type="GeneID" id="8850977"/>